<dbReference type="Pfam" id="PF02353">
    <property type="entry name" value="CMAS"/>
    <property type="match status" value="1"/>
</dbReference>
<dbReference type="AlphaFoldDB" id="A0A7T4R0P4"/>
<comment type="similarity">
    <text evidence="1">Belongs to the CFA/CMAS family.</text>
</comment>
<accession>A0A7T4R0P4</accession>
<keyword evidence="4" id="KW-0949">S-adenosyl-L-methionine</keyword>
<keyword evidence="5" id="KW-0443">Lipid metabolism</keyword>
<evidence type="ECO:0000313" key="7">
    <source>
        <dbReference type="EMBL" id="QQD18271.1"/>
    </source>
</evidence>
<dbReference type="Gene3D" id="3.40.50.150">
    <property type="entry name" value="Vaccinia Virus protein VP39"/>
    <property type="match status" value="1"/>
</dbReference>
<evidence type="ECO:0000256" key="6">
    <source>
        <dbReference type="PIRSR" id="PIRSR003085-1"/>
    </source>
</evidence>
<dbReference type="EMBL" id="CP066167">
    <property type="protein sequence ID" value="QQD18271.1"/>
    <property type="molecule type" value="Genomic_DNA"/>
</dbReference>
<dbReference type="InterPro" id="IPR029063">
    <property type="entry name" value="SAM-dependent_MTases_sf"/>
</dbReference>
<name>A0A7T4R0P4_9GAMM</name>
<evidence type="ECO:0000256" key="5">
    <source>
        <dbReference type="ARBA" id="ARBA00023098"/>
    </source>
</evidence>
<reference evidence="7 8" key="1">
    <citation type="submission" date="2020-12" db="EMBL/GenBank/DDBJ databases">
        <authorList>
            <person name="Shan Y."/>
        </authorList>
    </citation>
    <scope>NUCLEOTIDE SEQUENCE [LARGE SCALE GENOMIC DNA]</scope>
    <source>
        <strain evidence="8">csc3.9</strain>
    </source>
</reference>
<evidence type="ECO:0000256" key="2">
    <source>
        <dbReference type="ARBA" id="ARBA00022603"/>
    </source>
</evidence>
<dbReference type="CDD" id="cd02440">
    <property type="entry name" value="AdoMet_MTases"/>
    <property type="match status" value="1"/>
</dbReference>
<dbReference type="KEGG" id="snan:I6N98_18370"/>
<dbReference type="PIRSF" id="PIRSF003085">
    <property type="entry name" value="CMAS"/>
    <property type="match status" value="1"/>
</dbReference>
<organism evidence="7 8">
    <name type="scientific">Spongiibacter nanhainus</name>
    <dbReference type="NCBI Taxonomy" id="2794344"/>
    <lineage>
        <taxon>Bacteria</taxon>
        <taxon>Pseudomonadati</taxon>
        <taxon>Pseudomonadota</taxon>
        <taxon>Gammaproteobacteria</taxon>
        <taxon>Cellvibrionales</taxon>
        <taxon>Spongiibacteraceae</taxon>
        <taxon>Spongiibacter</taxon>
    </lineage>
</organism>
<feature type="active site" evidence="6">
    <location>
        <position position="356"/>
    </location>
</feature>
<evidence type="ECO:0000313" key="8">
    <source>
        <dbReference type="Proteomes" id="UP000596063"/>
    </source>
</evidence>
<dbReference type="EC" id="2.1.1.79" evidence="7"/>
<dbReference type="NCBIfam" id="NF008686">
    <property type="entry name" value="PRK11705.1"/>
    <property type="match status" value="1"/>
</dbReference>
<gene>
    <name evidence="7" type="primary">cfa</name>
    <name evidence="7" type="ORF">I6N98_18370</name>
</gene>
<protein>
    <submittedName>
        <fullName evidence="7">Cyclopropane fatty acyl phospholipid synthase</fullName>
        <ecNumber evidence="7">2.1.1.79</ecNumber>
    </submittedName>
</protein>
<evidence type="ECO:0000256" key="1">
    <source>
        <dbReference type="ARBA" id="ARBA00010815"/>
    </source>
</evidence>
<proteinExistence type="inferred from homology"/>
<sequence>MGDIVKSRQGKTASKGGVYGQFESLLAKADIEINGSRSWDLQLHDKRFIPRLLTQGNLALGEAYMAGYWDARRLDEFFFRILRHGVDREISPRQVIVDALRARLFNLQSLSRAFQVAQRHYDLGNDIYEAMLDSRLTYTCGYWKTAANLEQAQIDKLDLVCKKMQLRPGMKVLDIGCGWGSFMGYAAEHYGVECVGVTVSQEQADWAKQQYAGLPLEFRLQDYREVDGQFDRVISLGMFEHVGRKNHRQFMEVARRCLKDNGLLLLHTIGKNRRRSTPDAWIDRYIFPNGDLPSVGQIGDAADNLFVTEDLHNFGADYDKTLMAWHRNFELAWPEKLSAQFDTPFYRMWRYYLLSCAGAFRARDIQLWQWVFSPWGELGGHRRIS</sequence>
<dbReference type="SUPFAM" id="SSF53335">
    <property type="entry name" value="S-adenosyl-L-methionine-dependent methyltransferases"/>
    <property type="match status" value="1"/>
</dbReference>
<dbReference type="PANTHER" id="PTHR43667">
    <property type="entry name" value="CYCLOPROPANE-FATTY-ACYL-PHOSPHOLIPID SYNTHASE"/>
    <property type="match status" value="1"/>
</dbReference>
<dbReference type="RefSeq" id="WP_198569769.1">
    <property type="nucleotide sequence ID" value="NZ_CP066167.1"/>
</dbReference>
<dbReference type="Proteomes" id="UP000596063">
    <property type="component" value="Chromosome"/>
</dbReference>
<dbReference type="InterPro" id="IPR050723">
    <property type="entry name" value="CFA/CMAS"/>
</dbReference>
<keyword evidence="8" id="KW-1185">Reference proteome</keyword>
<dbReference type="InterPro" id="IPR003333">
    <property type="entry name" value="CMAS"/>
</dbReference>
<dbReference type="GO" id="GO:0008825">
    <property type="term" value="F:cyclopropane-fatty-acyl-phospholipid synthase activity"/>
    <property type="evidence" value="ECO:0007669"/>
    <property type="project" value="UniProtKB-EC"/>
</dbReference>
<keyword evidence="3 7" id="KW-0808">Transferase</keyword>
<dbReference type="GO" id="GO:0008610">
    <property type="term" value="P:lipid biosynthetic process"/>
    <property type="evidence" value="ECO:0007669"/>
    <property type="project" value="InterPro"/>
</dbReference>
<evidence type="ECO:0000256" key="3">
    <source>
        <dbReference type="ARBA" id="ARBA00022679"/>
    </source>
</evidence>
<dbReference type="GO" id="GO:0032259">
    <property type="term" value="P:methylation"/>
    <property type="evidence" value="ECO:0007669"/>
    <property type="project" value="UniProtKB-KW"/>
</dbReference>
<evidence type="ECO:0000256" key="4">
    <source>
        <dbReference type="ARBA" id="ARBA00022691"/>
    </source>
</evidence>
<dbReference type="PANTHER" id="PTHR43667:SF1">
    <property type="entry name" value="CYCLOPROPANE-FATTY-ACYL-PHOSPHOLIPID SYNTHASE"/>
    <property type="match status" value="1"/>
</dbReference>
<keyword evidence="2 7" id="KW-0489">Methyltransferase</keyword>